<sequence length="666" mass="75426">MSTEKPRCRLCMYHKPYLATLFRRSLSMKVMELADVEVMENDGLPTVVCIDCENAVEKCYSFRTQIQWADKKFREEMSVSLVEVEECNIKEEHGDFMEDDSDLHSDSGHNDGAVETEDTGESGEKGQDEPVIPLDHVEVMETIESGGSQVQMIDDPQGQAEPLIEAPFAAKEEERAMDPLICTKEEDVSMDGDTNSATAAPASTSSFPVKKATPVKSFKISKTSSLKTFLLTHQDKSTLNTAWTQTLHPHVALAVNTSKSGVGLIAESSTCKNKDPKQFNISISQPETDINEINTDVSLSKAINSSFSNLVNKLQFKMPKYLKEFGNNSVTLDTECDFISRPQKQLSKTSVSNDVKNLNVGKDTSAVPTECDNYIATDGSVCRVCDIDCGSLDLLHEHLEKKELICRVCIKEFSNHKELESHFFTHKMFSCKVCKKKFSDRKRLIKHRRTSDSCSYQHQCDSCGKQLLNKKSLRKHKLVFHNDRSEAIRCIICGKDFISPVLLNSHLQACHTVYEQVECNTCRKLFLGPERLKIHIRGAHLDFDEHYGCACSTCGKRFPNINKLKQHLKMHDAAGFLCKICGESFKGESSRRKHMIIVHSKPGQFVCKTCNEQFDVEEKLMMHKRKFHSNRSIPSPVYCEICGKLYKSETTLKRHRFIHLDEKPFQ</sequence>
<keyword evidence="3" id="KW-0677">Repeat</keyword>
<dbReference type="PANTHER" id="PTHR24399">
    <property type="entry name" value="ZINC FINGER AND BTB DOMAIN-CONTAINING"/>
    <property type="match status" value="1"/>
</dbReference>
<evidence type="ECO:0000256" key="10">
    <source>
        <dbReference type="SAM" id="MobiDB-lite"/>
    </source>
</evidence>
<keyword evidence="7" id="KW-0539">Nucleus</keyword>
<feature type="binding site" evidence="9">
    <location>
        <position position="49"/>
    </location>
    <ligand>
        <name>Zn(2+)</name>
        <dbReference type="ChEBI" id="CHEBI:29105"/>
    </ligand>
</feature>
<evidence type="ECO:0008006" key="14">
    <source>
        <dbReference type="Google" id="ProtNLM"/>
    </source>
</evidence>
<reference evidence="13" key="1">
    <citation type="submission" date="2015-11" db="EMBL/GenBank/DDBJ databases">
        <title>De novo transcriptome assembly of four potential Pierce s Disease insect vectors from Arizona vineyards.</title>
        <authorList>
            <person name="Tassone E.E."/>
        </authorList>
    </citation>
    <scope>NUCLEOTIDE SEQUENCE</scope>
</reference>
<feature type="domain" description="C2H2-type" evidence="11">
    <location>
        <begin position="637"/>
        <end position="664"/>
    </location>
</feature>
<evidence type="ECO:0000256" key="6">
    <source>
        <dbReference type="ARBA" id="ARBA00023163"/>
    </source>
</evidence>
<feature type="domain" description="C2H2-type" evidence="11">
    <location>
        <begin position="488"/>
        <end position="516"/>
    </location>
</feature>
<dbReference type="SUPFAM" id="SSF57716">
    <property type="entry name" value="Glucocorticoid receptor-like (DNA-binding domain)"/>
    <property type="match status" value="1"/>
</dbReference>
<dbReference type="PANTHER" id="PTHR24399:SF70">
    <property type="entry name" value="C2H2-TYPE DOMAIN-CONTAINING PROTEIN"/>
    <property type="match status" value="1"/>
</dbReference>
<evidence type="ECO:0000256" key="9">
    <source>
        <dbReference type="PROSITE-ProRule" id="PRU01263"/>
    </source>
</evidence>
<feature type="domain" description="C2H2-type" evidence="11">
    <location>
        <begin position="547"/>
        <end position="571"/>
    </location>
</feature>
<dbReference type="Gene3D" id="3.40.1800.20">
    <property type="match status" value="1"/>
</dbReference>
<feature type="domain" description="C2H2-type" evidence="11">
    <location>
        <begin position="576"/>
        <end position="604"/>
    </location>
</feature>
<dbReference type="InterPro" id="IPR012934">
    <property type="entry name" value="Znf_AD"/>
</dbReference>
<keyword evidence="5" id="KW-0805">Transcription regulation</keyword>
<dbReference type="GO" id="GO:0001227">
    <property type="term" value="F:DNA-binding transcription repressor activity, RNA polymerase II-specific"/>
    <property type="evidence" value="ECO:0007669"/>
    <property type="project" value="TreeGrafter"/>
</dbReference>
<feature type="binding site" evidence="9">
    <location>
        <position position="8"/>
    </location>
    <ligand>
        <name>Zn(2+)</name>
        <dbReference type="ChEBI" id="CHEBI:29105"/>
    </ligand>
</feature>
<evidence type="ECO:0000256" key="2">
    <source>
        <dbReference type="ARBA" id="ARBA00022723"/>
    </source>
</evidence>
<dbReference type="SUPFAM" id="SSF57667">
    <property type="entry name" value="beta-beta-alpha zinc fingers"/>
    <property type="match status" value="5"/>
</dbReference>
<evidence type="ECO:0000256" key="7">
    <source>
        <dbReference type="ARBA" id="ARBA00023242"/>
    </source>
</evidence>
<comment type="subcellular location">
    <subcellularLocation>
        <location evidence="1">Nucleus</location>
    </subcellularLocation>
</comment>
<evidence type="ECO:0000256" key="8">
    <source>
        <dbReference type="PROSITE-ProRule" id="PRU00042"/>
    </source>
</evidence>
<dbReference type="Pfam" id="PF13912">
    <property type="entry name" value="zf-C2H2_6"/>
    <property type="match status" value="1"/>
</dbReference>
<feature type="domain" description="C2H2-type" evidence="11">
    <location>
        <begin position="517"/>
        <end position="545"/>
    </location>
</feature>
<feature type="binding site" evidence="9">
    <location>
        <position position="52"/>
    </location>
    <ligand>
        <name>Zn(2+)</name>
        <dbReference type="ChEBI" id="CHEBI:29105"/>
    </ligand>
</feature>
<dbReference type="EMBL" id="GECZ01023547">
    <property type="protein sequence ID" value="JAS46222.1"/>
    <property type="molecule type" value="Transcribed_RNA"/>
</dbReference>
<evidence type="ECO:0000256" key="3">
    <source>
        <dbReference type="ARBA" id="ARBA00022737"/>
    </source>
</evidence>
<feature type="compositionally biased region" description="Basic and acidic residues" evidence="10">
    <location>
        <begin position="96"/>
        <end position="109"/>
    </location>
</feature>
<dbReference type="Pfam" id="PF00096">
    <property type="entry name" value="zf-C2H2"/>
    <property type="match status" value="3"/>
</dbReference>
<feature type="non-terminal residue" evidence="13">
    <location>
        <position position="666"/>
    </location>
</feature>
<feature type="region of interest" description="Disordered" evidence="10">
    <location>
        <begin position="96"/>
        <end position="131"/>
    </location>
</feature>
<dbReference type="InterPro" id="IPR013087">
    <property type="entry name" value="Znf_C2H2_type"/>
</dbReference>
<evidence type="ECO:0000256" key="1">
    <source>
        <dbReference type="ARBA" id="ARBA00004123"/>
    </source>
</evidence>
<protein>
    <recommendedName>
        <fullName evidence="14">Protein krueppel</fullName>
    </recommendedName>
</protein>
<dbReference type="Pfam" id="PF12874">
    <property type="entry name" value="zf-met"/>
    <property type="match status" value="1"/>
</dbReference>
<feature type="domain" description="C2H2-type" evidence="11">
    <location>
        <begin position="429"/>
        <end position="450"/>
    </location>
</feature>
<name>A0A1B6F7L2_9HEMI</name>
<keyword evidence="6" id="KW-0804">Transcription</keyword>
<dbReference type="GO" id="GO:0005654">
    <property type="term" value="C:nucleoplasm"/>
    <property type="evidence" value="ECO:0007669"/>
    <property type="project" value="TreeGrafter"/>
</dbReference>
<evidence type="ECO:0000256" key="5">
    <source>
        <dbReference type="ARBA" id="ARBA00023015"/>
    </source>
</evidence>
<evidence type="ECO:0000313" key="13">
    <source>
        <dbReference type="EMBL" id="JAS46222.1"/>
    </source>
</evidence>
<organism evidence="13">
    <name type="scientific">Cuerna arida</name>
    <dbReference type="NCBI Taxonomy" id="1464854"/>
    <lineage>
        <taxon>Eukaryota</taxon>
        <taxon>Metazoa</taxon>
        <taxon>Ecdysozoa</taxon>
        <taxon>Arthropoda</taxon>
        <taxon>Hexapoda</taxon>
        <taxon>Insecta</taxon>
        <taxon>Pterygota</taxon>
        <taxon>Neoptera</taxon>
        <taxon>Paraneoptera</taxon>
        <taxon>Hemiptera</taxon>
        <taxon>Auchenorrhyncha</taxon>
        <taxon>Membracoidea</taxon>
        <taxon>Cicadellidae</taxon>
        <taxon>Cicadellinae</taxon>
        <taxon>Proconiini</taxon>
        <taxon>Cuerna</taxon>
    </lineage>
</organism>
<dbReference type="GO" id="GO:0000978">
    <property type="term" value="F:RNA polymerase II cis-regulatory region sequence-specific DNA binding"/>
    <property type="evidence" value="ECO:0007669"/>
    <property type="project" value="TreeGrafter"/>
</dbReference>
<gene>
    <name evidence="13" type="ORF">g.14182</name>
</gene>
<evidence type="ECO:0000259" key="12">
    <source>
        <dbReference type="PROSITE" id="PS51915"/>
    </source>
</evidence>
<feature type="domain" description="C2H2-type" evidence="11">
    <location>
        <begin position="605"/>
        <end position="633"/>
    </location>
</feature>
<feature type="domain" description="C2H2-type" evidence="11">
    <location>
        <begin position="458"/>
        <end position="486"/>
    </location>
</feature>
<dbReference type="AlphaFoldDB" id="A0A1B6F7L2"/>
<accession>A0A1B6F7L2</accession>
<dbReference type="InterPro" id="IPR036236">
    <property type="entry name" value="Znf_C2H2_sf"/>
</dbReference>
<evidence type="ECO:0000256" key="4">
    <source>
        <dbReference type="ARBA" id="ARBA00022833"/>
    </source>
</evidence>
<dbReference type="SMART" id="SM00355">
    <property type="entry name" value="ZnF_C2H2"/>
    <property type="match status" value="9"/>
</dbReference>
<feature type="domain" description="ZAD" evidence="12">
    <location>
        <begin position="6"/>
        <end position="76"/>
    </location>
</feature>
<dbReference type="PROSITE" id="PS51915">
    <property type="entry name" value="ZAD"/>
    <property type="match status" value="1"/>
</dbReference>
<keyword evidence="8" id="KW-0863">Zinc-finger</keyword>
<dbReference type="Pfam" id="PF07776">
    <property type="entry name" value="zf-AD"/>
    <property type="match status" value="1"/>
</dbReference>
<evidence type="ECO:0000259" key="11">
    <source>
        <dbReference type="PROSITE" id="PS50157"/>
    </source>
</evidence>
<dbReference type="SMART" id="SM00868">
    <property type="entry name" value="zf-AD"/>
    <property type="match status" value="1"/>
</dbReference>
<feature type="binding site" evidence="9">
    <location>
        <position position="11"/>
    </location>
    <ligand>
        <name>Zn(2+)</name>
        <dbReference type="ChEBI" id="CHEBI:29105"/>
    </ligand>
</feature>
<keyword evidence="4 9" id="KW-0862">Zinc</keyword>
<keyword evidence="2 9" id="KW-0479">Metal-binding</keyword>
<dbReference type="PROSITE" id="PS50157">
    <property type="entry name" value="ZINC_FINGER_C2H2_2"/>
    <property type="match status" value="8"/>
</dbReference>
<dbReference type="Gene3D" id="3.30.160.60">
    <property type="entry name" value="Classic Zinc Finger"/>
    <property type="match status" value="5"/>
</dbReference>
<dbReference type="GO" id="GO:0008270">
    <property type="term" value="F:zinc ion binding"/>
    <property type="evidence" value="ECO:0007669"/>
    <property type="project" value="UniProtKB-UniRule"/>
</dbReference>
<proteinExistence type="predicted"/>
<dbReference type="PROSITE" id="PS00028">
    <property type="entry name" value="ZINC_FINGER_C2H2_1"/>
    <property type="match status" value="7"/>
</dbReference>